<dbReference type="Pfam" id="PF00677">
    <property type="entry name" value="Lum_binding"/>
    <property type="match status" value="2"/>
</dbReference>
<reference evidence="12 13" key="1">
    <citation type="journal article" date="2011" name="PLoS Genet.">
        <title>Sequence conservation and functional constraint on intergenic spacers in reduced genomes of the obligate symbiont buchnera.</title>
        <authorList>
            <person name="Degnan P.H."/>
            <person name="Ochman H."/>
            <person name="Moran N.A."/>
        </authorList>
    </citation>
    <scope>NUCLEOTIDE SEQUENCE [LARGE SCALE GENOMIC DNA]</scope>
    <source>
        <strain evidence="12 13">Ak</strain>
    </source>
</reference>
<evidence type="ECO:0000256" key="6">
    <source>
        <dbReference type="ARBA" id="ARBA00022619"/>
    </source>
</evidence>
<dbReference type="PROSITE" id="PS51177">
    <property type="entry name" value="LUMAZINE_BIND"/>
    <property type="match status" value="2"/>
</dbReference>
<evidence type="ECO:0000256" key="8">
    <source>
        <dbReference type="ARBA" id="ARBA00022737"/>
    </source>
</evidence>
<feature type="domain" description="Lumazine-binding" evidence="11">
    <location>
        <begin position="1"/>
        <end position="97"/>
    </location>
</feature>
<dbReference type="PANTHER" id="PTHR21098">
    <property type="entry name" value="RIBOFLAVIN SYNTHASE ALPHA CHAIN"/>
    <property type="match status" value="1"/>
</dbReference>
<dbReference type="NCBIfam" id="NF006767">
    <property type="entry name" value="PRK09289.1"/>
    <property type="match status" value="1"/>
</dbReference>
<dbReference type="Proteomes" id="UP000001269">
    <property type="component" value="Chromosome"/>
</dbReference>
<evidence type="ECO:0000256" key="1">
    <source>
        <dbReference type="ARBA" id="ARBA00000968"/>
    </source>
</evidence>
<dbReference type="KEGG" id="bak:BAKON_111"/>
<dbReference type="InterPro" id="IPR001783">
    <property type="entry name" value="Lumazine-bd"/>
</dbReference>
<evidence type="ECO:0000256" key="7">
    <source>
        <dbReference type="ARBA" id="ARBA00022679"/>
    </source>
</evidence>
<protein>
    <recommendedName>
        <fullName evidence="5 9">Riboflavin synthase</fullName>
        <ecNumber evidence="4 9">2.5.1.9</ecNumber>
    </recommendedName>
</protein>
<dbReference type="eggNOG" id="COG0307">
    <property type="taxonomic scope" value="Bacteria"/>
</dbReference>
<accession>G2LMI6</accession>
<dbReference type="NCBIfam" id="TIGR00187">
    <property type="entry name" value="ribE"/>
    <property type="match status" value="1"/>
</dbReference>
<dbReference type="NCBIfam" id="NF009566">
    <property type="entry name" value="PRK13020.1"/>
    <property type="match status" value="1"/>
</dbReference>
<evidence type="ECO:0000256" key="2">
    <source>
        <dbReference type="ARBA" id="ARBA00002803"/>
    </source>
</evidence>
<dbReference type="Gene3D" id="2.40.30.20">
    <property type="match status" value="2"/>
</dbReference>
<dbReference type="FunFam" id="2.40.30.20:FF:000003">
    <property type="entry name" value="Riboflavin synthase, alpha subunit"/>
    <property type="match status" value="1"/>
</dbReference>
<evidence type="ECO:0000256" key="9">
    <source>
        <dbReference type="NCBIfam" id="TIGR00187"/>
    </source>
</evidence>
<dbReference type="HOGENOM" id="CLU_034388_0_1_6"/>
<evidence type="ECO:0000256" key="4">
    <source>
        <dbReference type="ARBA" id="ARBA00012827"/>
    </source>
</evidence>
<comment type="catalytic activity">
    <reaction evidence="1">
        <text>2 6,7-dimethyl-8-(1-D-ribityl)lumazine + H(+) = 5-amino-6-(D-ribitylamino)uracil + riboflavin</text>
        <dbReference type="Rhea" id="RHEA:20772"/>
        <dbReference type="ChEBI" id="CHEBI:15378"/>
        <dbReference type="ChEBI" id="CHEBI:15934"/>
        <dbReference type="ChEBI" id="CHEBI:57986"/>
        <dbReference type="ChEBI" id="CHEBI:58201"/>
        <dbReference type="EC" id="2.5.1.9"/>
    </reaction>
</comment>
<dbReference type="RefSeq" id="WP_014499274.1">
    <property type="nucleotide sequence ID" value="NC_017256.1"/>
</dbReference>
<evidence type="ECO:0000256" key="5">
    <source>
        <dbReference type="ARBA" id="ARBA00013950"/>
    </source>
</evidence>
<dbReference type="UniPathway" id="UPA00275">
    <property type="reaction ID" value="UER00405"/>
</dbReference>
<dbReference type="EC" id="2.5.1.9" evidence="4 9"/>
<dbReference type="SUPFAM" id="SSF63380">
    <property type="entry name" value="Riboflavin synthase domain-like"/>
    <property type="match status" value="2"/>
</dbReference>
<dbReference type="PANTHER" id="PTHR21098:SF0">
    <property type="entry name" value="RIBOFLAVIN SYNTHASE"/>
    <property type="match status" value="1"/>
</dbReference>
<name>G2LMI6_9GAMM</name>
<dbReference type="InterPro" id="IPR026017">
    <property type="entry name" value="Lumazine-bd_dom"/>
</dbReference>
<feature type="repeat" description="Lumazine-binding" evidence="10">
    <location>
        <begin position="1"/>
        <end position="97"/>
    </location>
</feature>
<dbReference type="PATRIC" id="fig|1005090.4.peg.103"/>
<evidence type="ECO:0000313" key="13">
    <source>
        <dbReference type="Proteomes" id="UP000001269"/>
    </source>
</evidence>
<gene>
    <name evidence="12" type="primary">ribC</name>
    <name evidence="12" type="ORF">BAKON_111</name>
</gene>
<dbReference type="InterPro" id="IPR023366">
    <property type="entry name" value="ATP_synth_asu-like_sf"/>
</dbReference>
<dbReference type="OrthoDB" id="9788537at2"/>
<keyword evidence="6" id="KW-0686">Riboflavin biosynthesis</keyword>
<dbReference type="GO" id="GO:0004746">
    <property type="term" value="F:riboflavin synthase activity"/>
    <property type="evidence" value="ECO:0007669"/>
    <property type="project" value="UniProtKB-UniRule"/>
</dbReference>
<dbReference type="InterPro" id="IPR017938">
    <property type="entry name" value="Riboflavin_synthase-like_b-brl"/>
</dbReference>
<dbReference type="GO" id="GO:0005829">
    <property type="term" value="C:cytosol"/>
    <property type="evidence" value="ECO:0007669"/>
    <property type="project" value="TreeGrafter"/>
</dbReference>
<organism evidence="12 13">
    <name type="scientific">Buchnera aphidicola str. Ak</name>
    <name type="common">Acyrthosiphon kondoi</name>
    <dbReference type="NCBI Taxonomy" id="1005090"/>
    <lineage>
        <taxon>Bacteria</taxon>
        <taxon>Pseudomonadati</taxon>
        <taxon>Pseudomonadota</taxon>
        <taxon>Gammaproteobacteria</taxon>
        <taxon>Enterobacterales</taxon>
        <taxon>Erwiniaceae</taxon>
        <taxon>Buchnera</taxon>
    </lineage>
</organism>
<feature type="repeat" description="Lumazine-binding" evidence="10">
    <location>
        <begin position="98"/>
        <end position="195"/>
    </location>
</feature>
<evidence type="ECO:0000256" key="10">
    <source>
        <dbReference type="PROSITE-ProRule" id="PRU00524"/>
    </source>
</evidence>
<dbReference type="CDD" id="cd00402">
    <property type="entry name" value="Riboflavin_synthase_like"/>
    <property type="match status" value="1"/>
</dbReference>
<evidence type="ECO:0000259" key="11">
    <source>
        <dbReference type="PROSITE" id="PS51177"/>
    </source>
</evidence>
<proteinExistence type="predicted"/>
<feature type="domain" description="Lumazine-binding" evidence="11">
    <location>
        <begin position="98"/>
        <end position="195"/>
    </location>
</feature>
<sequence length="207" mass="23054">MFTGIVNGIATIVSIKKKIKSYRYTVELPSNLSKNLNLGDSISHNGCCLTVQSINGTYIICDVVEETLKRTNLGILDIGDNINIERSVKYGDEIGGHIVSGHIMNTAEICKILKSGNTCTIWLKIKNVSLMKYIFYKGFICIDGISLTVGDVVKNEFCVHIIPHTFLSTTIKNKKNGSLMNIEIDFYTQTIVDTTERLINKNIKCIL</sequence>
<evidence type="ECO:0000256" key="3">
    <source>
        <dbReference type="ARBA" id="ARBA00004887"/>
    </source>
</evidence>
<comment type="pathway">
    <text evidence="3">Cofactor biosynthesis; riboflavin biosynthesis; riboflavin from 2-hydroxy-3-oxobutyl phosphate and 5-amino-6-(D-ribitylamino)uracil: step 2/2.</text>
</comment>
<keyword evidence="7" id="KW-0808">Transferase</keyword>
<dbReference type="EMBL" id="CP002645">
    <property type="protein sequence ID" value="AEO08474.1"/>
    <property type="molecule type" value="Genomic_DNA"/>
</dbReference>
<dbReference type="AlphaFoldDB" id="G2LMI6"/>
<evidence type="ECO:0000313" key="12">
    <source>
        <dbReference type="EMBL" id="AEO08474.1"/>
    </source>
</evidence>
<dbReference type="GO" id="GO:0009231">
    <property type="term" value="P:riboflavin biosynthetic process"/>
    <property type="evidence" value="ECO:0007669"/>
    <property type="project" value="UniProtKB-UniPathway"/>
</dbReference>
<dbReference type="STRING" id="1005090.BAKON_111"/>
<comment type="function">
    <text evidence="2">Catalyzes the dismutation of two molecules of 6,7-dimethyl-8-ribityllumazine, resulting in the formation of riboflavin and 5-amino-6-(D-ribitylamino)uracil.</text>
</comment>
<keyword evidence="8" id="KW-0677">Repeat</keyword>
<dbReference type="PIRSF" id="PIRSF000498">
    <property type="entry name" value="Riboflavin_syn_A"/>
    <property type="match status" value="1"/>
</dbReference>